<dbReference type="AlphaFoldDB" id="A0A8X6NHL6"/>
<accession>A0A8X6NHL6</accession>
<name>A0A8X6NHL6_NEPPI</name>
<evidence type="ECO:0000313" key="1">
    <source>
        <dbReference type="EMBL" id="GFT13598.1"/>
    </source>
</evidence>
<gene>
    <name evidence="1" type="ORF">NPIL_580391</name>
</gene>
<dbReference type="Proteomes" id="UP000887013">
    <property type="component" value="Unassembled WGS sequence"/>
</dbReference>
<proteinExistence type="predicted"/>
<organism evidence="1 2">
    <name type="scientific">Nephila pilipes</name>
    <name type="common">Giant wood spider</name>
    <name type="synonym">Nephila maculata</name>
    <dbReference type="NCBI Taxonomy" id="299642"/>
    <lineage>
        <taxon>Eukaryota</taxon>
        <taxon>Metazoa</taxon>
        <taxon>Ecdysozoa</taxon>
        <taxon>Arthropoda</taxon>
        <taxon>Chelicerata</taxon>
        <taxon>Arachnida</taxon>
        <taxon>Araneae</taxon>
        <taxon>Araneomorphae</taxon>
        <taxon>Entelegynae</taxon>
        <taxon>Araneoidea</taxon>
        <taxon>Nephilidae</taxon>
        <taxon>Nephila</taxon>
    </lineage>
</organism>
<feature type="non-terminal residue" evidence="1">
    <location>
        <position position="1"/>
    </location>
</feature>
<keyword evidence="2" id="KW-1185">Reference proteome</keyword>
<comment type="caution">
    <text evidence="1">The sequence shown here is derived from an EMBL/GenBank/DDBJ whole genome shotgun (WGS) entry which is preliminary data.</text>
</comment>
<dbReference type="EMBL" id="BMAW01057898">
    <property type="protein sequence ID" value="GFT13598.1"/>
    <property type="molecule type" value="Genomic_DNA"/>
</dbReference>
<evidence type="ECO:0000313" key="2">
    <source>
        <dbReference type="Proteomes" id="UP000887013"/>
    </source>
</evidence>
<reference evidence="1" key="1">
    <citation type="submission" date="2020-08" db="EMBL/GenBank/DDBJ databases">
        <title>Multicomponent nature underlies the extraordinary mechanical properties of spider dragline silk.</title>
        <authorList>
            <person name="Kono N."/>
            <person name="Nakamura H."/>
            <person name="Mori M."/>
            <person name="Yoshida Y."/>
            <person name="Ohtoshi R."/>
            <person name="Malay A.D."/>
            <person name="Moran D.A.P."/>
            <person name="Tomita M."/>
            <person name="Numata K."/>
            <person name="Arakawa K."/>
        </authorList>
    </citation>
    <scope>NUCLEOTIDE SEQUENCE</scope>
</reference>
<sequence>SLRRILRNDLSVLFWEEND</sequence>
<protein>
    <submittedName>
        <fullName evidence="1">Uncharacterized protein</fullName>
    </submittedName>
</protein>